<dbReference type="EMBL" id="LT671577">
    <property type="protein sequence ID" value="SHO33573.1"/>
    <property type="molecule type" value="Genomic_DNA"/>
</dbReference>
<dbReference type="Proteomes" id="UP000201465">
    <property type="component" value="Segment"/>
</dbReference>
<dbReference type="KEGG" id="vg:30523491"/>
<gene>
    <name evidence="1" type="ORF">BQ3484_505</name>
</gene>
<organism evidence="1 2">
    <name type="scientific">Cedratvirus A11</name>
    <dbReference type="NCBI Taxonomy" id="1903266"/>
    <lineage>
        <taxon>Viruses</taxon>
        <taxon>Pithoviruses</taxon>
        <taxon>Orthocedratvirinae</taxon>
        <taxon>Alphacedratvirus</taxon>
        <taxon>Alphacedratvirus aljazairmassiliense</taxon>
    </lineage>
</organism>
<sequence>MGCILSYLHPLSERHKSFVLCLCNRDLCTYRCTIDVKEDNLYLFYPDMEKYLRRRKNNLENFTACDKCMHADLEQVFTRYPLGWKENELYFTTYERAKLT</sequence>
<dbReference type="GeneID" id="30523491"/>
<dbReference type="OrthoDB" id="26616at10239"/>
<evidence type="ECO:0000313" key="1">
    <source>
        <dbReference type="EMBL" id="SHO33573.1"/>
    </source>
</evidence>
<proteinExistence type="predicted"/>
<reference evidence="1 2" key="1">
    <citation type="submission" date="2016-11" db="EMBL/GenBank/DDBJ databases">
        <authorList>
            <consortium name="Urmite Genomes"/>
        </authorList>
    </citation>
    <scope>NUCLEOTIDE SEQUENCE [LARGE SCALE GENOMIC DNA]</scope>
    <source>
        <strain evidence="1 2">A11</strain>
    </source>
</reference>
<name>A0A1M7XV55_9VIRU</name>
<keyword evidence="2" id="KW-1185">Reference proteome</keyword>
<evidence type="ECO:0000313" key="2">
    <source>
        <dbReference type="Proteomes" id="UP000201465"/>
    </source>
</evidence>
<protein>
    <submittedName>
        <fullName evidence="1">Uncharacterized protein</fullName>
    </submittedName>
</protein>
<accession>A0A1M7XV55</accession>
<dbReference type="RefSeq" id="YP_009329445.1">
    <property type="nucleotide sequence ID" value="NC_032108.1"/>
</dbReference>